<organism evidence="6 7">
    <name type="scientific">Gloeothece verrucosa (strain PCC 7822)</name>
    <name type="common">Cyanothece sp. (strain PCC 7822)</name>
    <dbReference type="NCBI Taxonomy" id="497965"/>
    <lineage>
        <taxon>Bacteria</taxon>
        <taxon>Bacillati</taxon>
        <taxon>Cyanobacteriota</taxon>
        <taxon>Cyanophyceae</taxon>
        <taxon>Oscillatoriophycideae</taxon>
        <taxon>Chroococcales</taxon>
        <taxon>Aphanothecaceae</taxon>
        <taxon>Gloeothece</taxon>
        <taxon>Gloeothece verrucosa</taxon>
    </lineage>
</organism>
<evidence type="ECO:0000313" key="6">
    <source>
        <dbReference type="EMBL" id="ADN18314.1"/>
    </source>
</evidence>
<dbReference type="KEGG" id="cyj:Cyan7822_6552"/>
<feature type="compositionally biased region" description="Acidic residues" evidence="4">
    <location>
        <begin position="799"/>
        <end position="810"/>
    </location>
</feature>
<protein>
    <submittedName>
        <fullName evidence="6">Primase P4</fullName>
    </submittedName>
</protein>
<dbReference type="InterPro" id="IPR045455">
    <property type="entry name" value="NrS-1_pol-like_helicase"/>
</dbReference>
<dbReference type="GO" id="GO:0005524">
    <property type="term" value="F:ATP binding"/>
    <property type="evidence" value="ECO:0007669"/>
    <property type="project" value="UniProtKB-KW"/>
</dbReference>
<evidence type="ECO:0000256" key="3">
    <source>
        <dbReference type="ARBA" id="ARBA00022840"/>
    </source>
</evidence>
<feature type="domain" description="SF3 helicase" evidence="5">
    <location>
        <begin position="483"/>
        <end position="639"/>
    </location>
</feature>
<dbReference type="Gene3D" id="3.40.50.300">
    <property type="entry name" value="P-loop containing nucleotide triphosphate hydrolases"/>
    <property type="match status" value="1"/>
</dbReference>
<gene>
    <name evidence="6" type="ordered locus">Cyan7822_6552</name>
</gene>
<accession>E0UMY4</accession>
<evidence type="ECO:0000259" key="5">
    <source>
        <dbReference type="PROSITE" id="PS51206"/>
    </source>
</evidence>
<dbReference type="HOGENOM" id="CLU_299716_0_0_3"/>
<keyword evidence="2" id="KW-0378">Hydrolase</keyword>
<geneLocation type="plasmid" evidence="6 7">
    <name>Cy782202</name>
</geneLocation>
<dbReference type="EMBL" id="CP002200">
    <property type="protein sequence ID" value="ADN18314.1"/>
    <property type="molecule type" value="Genomic_DNA"/>
</dbReference>
<sequence length="1006" mass="113364">MQVTETDRLTDVEKWPEVTEQEPCPLCSKEDWCTRAPSKEAVLCHRVKPPFAPPEWKHIKNAKDGDPIYALQGTQKGRNSNKQLKKASKPVPFPIPDGEIELALLPEAVTSPEKEKVTKSWGYDIIIEYPYSPTQYVKRNEHYDSEGNRIKIKKKTKITLPYHQNSDGEWINAKGQVGWPAYRIEEAIAFGSNKWVLGVEGESCVEIARSLMLVANTMQGGSWSEVDLGILLTQLKNNNVTGLVYWPDNDSDGQRKAEKLLVASGRVKFPVLILNPLEIWAEIPQTGDIVDWVKWGLAQGMSGDEFIKRLELAIHKAVETRHNQPSEEEDNSNEQPSTGLPKQSRLVAQIQELYNDKFKYNDQANTWLEYQENSLLHDGSWVPVSNLRIQTQIYNILQARGYEFNSSYLNGVEDLLKKALYIKEWPSTKDLVGFSDCVYELSTGKTREHSPHNYLTWVLPRPFNPLSRSWTTIDEWLTEATQNNQTHKQILICYAAAVLRQRADLQKFLHLIGTGGSGKSSFMNLLVALVGQQNTISLDFPSLNEKDAIAEAFGKALAIFPDQDSAGKNLSNFKKMTGQDLLRGRRLYKDGFSFKFGGMCVLSSNHPIFHAGSGRWLTRRVLMVPFNLAVADGNVRNLEKEFEPELSAFTSYLLSIPTEEIEATLKGLNKKQVISSTLWESQKRSDGLASWVNDEIIFDCTAKTQIGSNAREWNDEDYNPLKSTLFGSYCHHIRRSGRQPLTKDNFSANLIELLKGTLKKDVDKRKTNQGRFLMGVRLRTAQDYEIPCLDELLEKMESDDGGDDPDDGGGDDPKPLPVEESDGSDDSSILFEEKENCNNDPPLQDSDKIVEEISSTNASSTDVVNDDHLSQEVVIPDLTPTEQGVEVVTGAVTPLVTGAVTLDELKSEIEYHRKRLCWSKDHFQQIVESKYQKSSDECFNCHSILNDCLTFLSAIKFKPGDRVIDDGGWKGTIKSIHPNGKKAQVYLDLMESVHPVDLDNLKPMEA</sequence>
<dbReference type="PANTHER" id="PTHR35372">
    <property type="entry name" value="ATP BINDING PROTEIN-RELATED"/>
    <property type="match status" value="1"/>
</dbReference>
<dbReference type="Pfam" id="PF08706">
    <property type="entry name" value="D5_N"/>
    <property type="match status" value="1"/>
</dbReference>
<dbReference type="SUPFAM" id="SSF52540">
    <property type="entry name" value="P-loop containing nucleoside triphosphate hydrolases"/>
    <property type="match status" value="1"/>
</dbReference>
<keyword evidence="6" id="KW-0614">Plasmid</keyword>
<evidence type="ECO:0000256" key="2">
    <source>
        <dbReference type="ARBA" id="ARBA00022801"/>
    </source>
</evidence>
<dbReference type="AlphaFoldDB" id="E0UMY4"/>
<evidence type="ECO:0000313" key="7">
    <source>
        <dbReference type="Proteomes" id="UP000008206"/>
    </source>
</evidence>
<dbReference type="PROSITE" id="PS51206">
    <property type="entry name" value="SF3_HELICASE_1"/>
    <property type="match status" value="1"/>
</dbReference>
<keyword evidence="7" id="KW-1185">Reference proteome</keyword>
<evidence type="ECO:0000256" key="4">
    <source>
        <dbReference type="SAM" id="MobiDB-lite"/>
    </source>
</evidence>
<feature type="region of interest" description="Disordered" evidence="4">
    <location>
        <begin position="319"/>
        <end position="341"/>
    </location>
</feature>
<proteinExistence type="predicted"/>
<dbReference type="RefSeq" id="WP_013335056.1">
    <property type="nucleotide sequence ID" value="NC_014534.1"/>
</dbReference>
<dbReference type="Proteomes" id="UP000008206">
    <property type="component" value="Plasmid Cy782202"/>
</dbReference>
<dbReference type="OrthoDB" id="505390at2"/>
<dbReference type="Pfam" id="PF19263">
    <property type="entry name" value="DUF5906"/>
    <property type="match status" value="1"/>
</dbReference>
<feature type="region of interest" description="Disordered" evidence="4">
    <location>
        <begin position="796"/>
        <end position="827"/>
    </location>
</feature>
<dbReference type="InterPro" id="IPR027417">
    <property type="entry name" value="P-loop_NTPase"/>
</dbReference>
<dbReference type="InterPro" id="IPR051620">
    <property type="entry name" value="ORF904-like_C"/>
</dbReference>
<evidence type="ECO:0000256" key="1">
    <source>
        <dbReference type="ARBA" id="ARBA00022741"/>
    </source>
</evidence>
<dbReference type="InterPro" id="IPR014818">
    <property type="entry name" value="Phage/plasmid_primase_P4_C"/>
</dbReference>
<reference evidence="7" key="1">
    <citation type="journal article" date="2011" name="MBio">
        <title>Novel metabolic attributes of the genus Cyanothece, comprising a group of unicellular nitrogen-fixing Cyanobacteria.</title>
        <authorList>
            <person name="Bandyopadhyay A."/>
            <person name="Elvitigala T."/>
            <person name="Welsh E."/>
            <person name="Stockel J."/>
            <person name="Liberton M."/>
            <person name="Min H."/>
            <person name="Sherman L.A."/>
            <person name="Pakrasi H.B."/>
        </authorList>
    </citation>
    <scope>NUCLEOTIDE SEQUENCE [LARGE SCALE GENOMIC DNA]</scope>
    <source>
        <strain evidence="7">PCC 7822</strain>
        <plasmid evidence="7">Cy782202</plasmid>
    </source>
</reference>
<dbReference type="InterPro" id="IPR014015">
    <property type="entry name" value="Helicase_SF3_DNA-vir"/>
</dbReference>
<keyword evidence="3" id="KW-0067">ATP-binding</keyword>
<dbReference type="PANTHER" id="PTHR35372:SF2">
    <property type="entry name" value="SF3 HELICASE DOMAIN-CONTAINING PROTEIN"/>
    <property type="match status" value="1"/>
</dbReference>
<keyword evidence="1" id="KW-0547">Nucleotide-binding</keyword>
<name>E0UMY4_GLOV7</name>
<dbReference type="GO" id="GO:0016787">
    <property type="term" value="F:hydrolase activity"/>
    <property type="evidence" value="ECO:0007669"/>
    <property type="project" value="UniProtKB-KW"/>
</dbReference>